<dbReference type="CDD" id="cd07302">
    <property type="entry name" value="CHD"/>
    <property type="match status" value="1"/>
</dbReference>
<dbReference type="Pfam" id="PF00211">
    <property type="entry name" value="Guanylate_cyc"/>
    <property type="match status" value="1"/>
</dbReference>
<dbReference type="EMBL" id="UEGW01000001">
    <property type="protein sequence ID" value="SRX93985.1"/>
    <property type="molecule type" value="Genomic_DNA"/>
</dbReference>
<evidence type="ECO:0000256" key="2">
    <source>
        <dbReference type="ARBA" id="ARBA00022840"/>
    </source>
</evidence>
<keyword evidence="5" id="KW-1185">Reference proteome</keyword>
<gene>
    <name evidence="4" type="ORF">MSP7336_02232</name>
</gene>
<sequence>MTATGTCQTCGTEPLQSARFCHSCGSPISTVTVPAEYKQVTVLFVDVVRSMDIAVTVGTERLHGIMTELFHRCAAVVQRYGGTVDKFTGDGIMALFGAPVSLEDHAFRACRAALEIQAENHGLADEVQRHDGVLLELRIGLNSGKVIAGEIDANPLTYTAIGEQVGLAQRMESVAPPGGVMLSESTARLVEHLATLGEPELVQIKGVTEPVRARRLLAAASAHLGVGRQDPSLVGRTWEMGALSGILDQAIDGAGCVVGVVGPPGIGKSRIVREVTALAQKRGVEVFAAYCESHANEIPFHTVTSLLRTALGVTRFDDESARARIRERVPDGDPEDLVLLDDLLGIRDGNVELPAIDPDARRRRLTKLVNTISLARTTPAVYVVEDVHWIDDVSESLLAQFLVVAPQTPSLVLITYRPEYRGALTRTPNSQTITLAPLNAAQSATLATELIGSDPSVAALCDEVAQRAAGNPFFAEEIVRDLAERGVLTGGRGQYVCHVEHADTAVPATLQATIAARIDRLNSDAKRTLNAAAVIGLRFSADELALLDGDAEIGTLIEAELVDQVRFTPHAEYAFRHPLIRTVAYESQLKSSRAELHRRLAIAIEQRHPDELDENAALIAEHLEAADELTAAFEFRMRAGNWAQHRNIRAAYMSWRRACDIADRLPVNEPTRLAMRIASRTCVCGSAWRVGKSVAEIRFEELRELCAAAGDKLSLAIGMSGLLVTLAFHGRDREAAQLATEAAELIESSEDPDAVALLTGPIYAKSEAGEMSEVLSWTQRIIDWSEGDPTKGSLILASPLTSALAWRGLARFCHGLGGWAEDLDLAMSMGRDIDPLGFVVAVCYKSFCIALEPWRPDQEMLRETAAAVSIAERSGDDLAVALAGMAHAIAFAHQKRSDREAALALLTQMREDALQQRSPIIGAAIADIGTARVMQETGDLDTAIGLSRKAVDRCFDAGAMNWRGEATAVLVESLLMRGKKSDIEDAQSAIDRLAAVPTEPGFVLFEIPLLRLRALLARANGDETGYRSFVDRYRTRANEVGYKGHIALAEAM</sequence>
<evidence type="ECO:0000313" key="5">
    <source>
        <dbReference type="Proteomes" id="UP000252015"/>
    </source>
</evidence>
<dbReference type="SMART" id="SM00044">
    <property type="entry name" value="CYCc"/>
    <property type="match status" value="1"/>
</dbReference>
<dbReference type="InterPro" id="IPR041664">
    <property type="entry name" value="AAA_16"/>
</dbReference>
<protein>
    <submittedName>
        <fullName evidence="4">Regulatory protein [Mycobacterium leprae TN]</fullName>
    </submittedName>
</protein>
<evidence type="ECO:0000259" key="3">
    <source>
        <dbReference type="PROSITE" id="PS50125"/>
    </source>
</evidence>
<dbReference type="Gene3D" id="3.30.70.1230">
    <property type="entry name" value="Nucleotide cyclase"/>
    <property type="match status" value="1"/>
</dbReference>
<accession>A0A1E3T5H2</accession>
<dbReference type="AlphaFoldDB" id="A0A1E3T5H2"/>
<dbReference type="InterPro" id="IPR027417">
    <property type="entry name" value="P-loop_NTPase"/>
</dbReference>
<dbReference type="SUPFAM" id="SSF52540">
    <property type="entry name" value="P-loop containing nucleoside triphosphate hydrolases"/>
    <property type="match status" value="1"/>
</dbReference>
<keyword evidence="1" id="KW-0547">Nucleotide-binding</keyword>
<dbReference type="PANTHER" id="PTHR16305">
    <property type="entry name" value="TESTICULAR SOLUBLE ADENYLYL CYCLASE"/>
    <property type="match status" value="1"/>
</dbReference>
<dbReference type="OrthoDB" id="5476461at2"/>
<proteinExistence type="predicted"/>
<dbReference type="Proteomes" id="UP000252015">
    <property type="component" value="Unassembled WGS sequence"/>
</dbReference>
<name>A0A1E3T5H2_MYCSH</name>
<dbReference type="GO" id="GO:0004016">
    <property type="term" value="F:adenylate cyclase activity"/>
    <property type="evidence" value="ECO:0007669"/>
    <property type="project" value="TreeGrafter"/>
</dbReference>
<dbReference type="GO" id="GO:0035556">
    <property type="term" value="P:intracellular signal transduction"/>
    <property type="evidence" value="ECO:0007669"/>
    <property type="project" value="InterPro"/>
</dbReference>
<dbReference type="GO" id="GO:0005737">
    <property type="term" value="C:cytoplasm"/>
    <property type="evidence" value="ECO:0007669"/>
    <property type="project" value="TreeGrafter"/>
</dbReference>
<dbReference type="GO" id="GO:0005524">
    <property type="term" value="F:ATP binding"/>
    <property type="evidence" value="ECO:0007669"/>
    <property type="project" value="UniProtKB-KW"/>
</dbReference>
<reference evidence="4 5" key="1">
    <citation type="submission" date="2018-05" db="EMBL/GenBank/DDBJ databases">
        <authorList>
            <consortium name="IHU Genomes"/>
        </authorList>
    </citation>
    <scope>NUCLEOTIDE SEQUENCE [LARGE SCALE GENOMIC DNA]</scope>
    <source>
        <strain evidence="4 5">P7336</strain>
    </source>
</reference>
<dbReference type="SUPFAM" id="SSF55073">
    <property type="entry name" value="Nucleotide cyclase"/>
    <property type="match status" value="1"/>
</dbReference>
<evidence type="ECO:0000313" key="4">
    <source>
        <dbReference type="EMBL" id="SRX93985.1"/>
    </source>
</evidence>
<dbReference type="InterPro" id="IPR001054">
    <property type="entry name" value="A/G_cyclase"/>
</dbReference>
<dbReference type="PROSITE" id="PS50125">
    <property type="entry name" value="GUANYLATE_CYCLASE_2"/>
    <property type="match status" value="1"/>
</dbReference>
<dbReference type="Pfam" id="PF13191">
    <property type="entry name" value="AAA_16"/>
    <property type="match status" value="1"/>
</dbReference>
<dbReference type="STRING" id="29313.BHQ16_19665"/>
<dbReference type="PANTHER" id="PTHR16305:SF28">
    <property type="entry name" value="GUANYLATE CYCLASE DOMAIN-CONTAINING PROTEIN"/>
    <property type="match status" value="1"/>
</dbReference>
<keyword evidence="2" id="KW-0067">ATP-binding</keyword>
<dbReference type="GO" id="GO:0009190">
    <property type="term" value="P:cyclic nucleotide biosynthetic process"/>
    <property type="evidence" value="ECO:0007669"/>
    <property type="project" value="InterPro"/>
</dbReference>
<evidence type="ECO:0000256" key="1">
    <source>
        <dbReference type="ARBA" id="ARBA00022741"/>
    </source>
</evidence>
<dbReference type="InterPro" id="IPR029787">
    <property type="entry name" value="Nucleotide_cyclase"/>
</dbReference>
<dbReference type="Gene3D" id="3.40.50.300">
    <property type="entry name" value="P-loop containing nucleotide triphosphate hydrolases"/>
    <property type="match status" value="1"/>
</dbReference>
<feature type="domain" description="Guanylate cyclase" evidence="3">
    <location>
        <begin position="41"/>
        <end position="172"/>
    </location>
</feature>
<organism evidence="4 5">
    <name type="scientific">Mycobacterium shimoidei</name>
    <dbReference type="NCBI Taxonomy" id="29313"/>
    <lineage>
        <taxon>Bacteria</taxon>
        <taxon>Bacillati</taxon>
        <taxon>Actinomycetota</taxon>
        <taxon>Actinomycetes</taxon>
        <taxon>Mycobacteriales</taxon>
        <taxon>Mycobacteriaceae</taxon>
        <taxon>Mycobacterium</taxon>
    </lineage>
</organism>